<protein>
    <recommendedName>
        <fullName evidence="1">PD-(D/E)XK endonuclease-like domain-containing protein</fullName>
    </recommendedName>
</protein>
<sequence length="262" mass="28343">AANPKTYPSNTWLGWLAGVSGWNLDAGECGQLGEDLWQMRVQMAPPSELPPASSGRKCLAERHQAAVLAGQTIGDARASAELRRQVDAVPIAVANLEAIAVTGLSQYRQCPLSYKLRFIEDTPAVDETWGVGRLEDRASGVIVGSFAHLVLEMVGREGIDALDGAMATAQRSPEVGGRLNSKQIQDVRSWIETYLNTPTYATIVSEAQHLRSELPVLFVVDEVIIEGKIDALAEMSDGSGHVLDYKTGRPPDSDGLLPYEFQ</sequence>
<gene>
    <name evidence="2" type="ORF">S03H2_49846</name>
</gene>
<organism evidence="2">
    <name type="scientific">marine sediment metagenome</name>
    <dbReference type="NCBI Taxonomy" id="412755"/>
    <lineage>
        <taxon>unclassified sequences</taxon>
        <taxon>metagenomes</taxon>
        <taxon>ecological metagenomes</taxon>
    </lineage>
</organism>
<proteinExistence type="predicted"/>
<feature type="domain" description="PD-(D/E)XK endonuclease-like" evidence="1">
    <location>
        <begin position="99"/>
        <end position="253"/>
    </location>
</feature>
<comment type="caution">
    <text evidence="2">The sequence shown here is derived from an EMBL/GenBank/DDBJ whole genome shotgun (WGS) entry which is preliminary data.</text>
</comment>
<accession>X1JZB8</accession>
<feature type="non-terminal residue" evidence="2">
    <location>
        <position position="262"/>
    </location>
</feature>
<dbReference type="InterPro" id="IPR011335">
    <property type="entry name" value="Restrct_endonuc-II-like"/>
</dbReference>
<evidence type="ECO:0000259" key="1">
    <source>
        <dbReference type="Pfam" id="PF12705"/>
    </source>
</evidence>
<feature type="non-terminal residue" evidence="2">
    <location>
        <position position="1"/>
    </location>
</feature>
<dbReference type="SUPFAM" id="SSF52980">
    <property type="entry name" value="Restriction endonuclease-like"/>
    <property type="match status" value="1"/>
</dbReference>
<name>X1JZB8_9ZZZZ</name>
<dbReference type="EMBL" id="BARU01031522">
    <property type="protein sequence ID" value="GAH75178.1"/>
    <property type="molecule type" value="Genomic_DNA"/>
</dbReference>
<dbReference type="Gene3D" id="3.90.320.10">
    <property type="match status" value="1"/>
</dbReference>
<reference evidence="2" key="1">
    <citation type="journal article" date="2014" name="Front. Microbiol.">
        <title>High frequency of phylogenetically diverse reductive dehalogenase-homologous genes in deep subseafloor sedimentary metagenomes.</title>
        <authorList>
            <person name="Kawai M."/>
            <person name="Futagami T."/>
            <person name="Toyoda A."/>
            <person name="Takaki Y."/>
            <person name="Nishi S."/>
            <person name="Hori S."/>
            <person name="Arai W."/>
            <person name="Tsubouchi T."/>
            <person name="Morono Y."/>
            <person name="Uchiyama I."/>
            <person name="Ito T."/>
            <person name="Fujiyama A."/>
            <person name="Inagaki F."/>
            <person name="Takami H."/>
        </authorList>
    </citation>
    <scope>NUCLEOTIDE SEQUENCE</scope>
    <source>
        <strain evidence="2">Expedition CK06-06</strain>
    </source>
</reference>
<dbReference type="AlphaFoldDB" id="X1JZB8"/>
<evidence type="ECO:0000313" key="2">
    <source>
        <dbReference type="EMBL" id="GAH75178.1"/>
    </source>
</evidence>
<dbReference type="Pfam" id="PF12705">
    <property type="entry name" value="PDDEXK_1"/>
    <property type="match status" value="1"/>
</dbReference>
<dbReference type="InterPro" id="IPR011604">
    <property type="entry name" value="PDDEXK-like_dom_sf"/>
</dbReference>
<dbReference type="InterPro" id="IPR038726">
    <property type="entry name" value="PDDEXK_AddAB-type"/>
</dbReference>